<dbReference type="AlphaFoldDB" id="A0A6A0HCR1"/>
<dbReference type="Proteomes" id="UP000711488">
    <property type="component" value="Unassembled WGS sequence"/>
</dbReference>
<dbReference type="PANTHER" id="PTHR10694:SF113">
    <property type="entry name" value="PROTEIN JUMONJI"/>
    <property type="match status" value="1"/>
</dbReference>
<evidence type="ECO:0000256" key="3">
    <source>
        <dbReference type="SAM" id="MobiDB-lite"/>
    </source>
</evidence>
<dbReference type="GO" id="GO:0005634">
    <property type="term" value="C:nucleus"/>
    <property type="evidence" value="ECO:0007669"/>
    <property type="project" value="UniProtKB-SubCell"/>
</dbReference>
<sequence>MLKEADEAHARLIGAVASEAKSSKTSSKKSESDSRGSTKDSSDDESESDSEDEYETLDCFTTGKSISLSAFYRLARNTTAQWLPDPNGLEVDERYWSIVTEGTRHVCVHEASLDTSEHGYGFTSPKNSPSAKHPWNLKNLCQSSSTILRSMGNVIGVTSPTLHVGMLFSSVCWYRDPHSLPWIEYLHSGASKIWYGVASSAEEKLREAMSELVPEFVKDSPIWLPSDTTMVDPTSLSESGVPVCRVVQEPGQFVLVFPGAFTASLCTGYLIAESAFFARHHYFERAEKCFALLAKCREPAMFSLERLVVCVAGDARASVETLTKARPLLANIVSKHSKLWQQLQELGVLKALDSKDGAMYCLEHALELATNCPSAVEHCTLLYRYTVGELKALEKQMDDKLHQHQRGVRRHVAGAAAAKHLKQQPSMDTAVASATDVIGP</sequence>
<comment type="caution">
    <text evidence="5">The sequence shown here is derived from an EMBL/GenBank/DDBJ whole genome shotgun (WGS) entry which is preliminary data.</text>
</comment>
<dbReference type="InterPro" id="IPR004198">
    <property type="entry name" value="Znf_C5HC2"/>
</dbReference>
<accession>A0A6A0HCR1</accession>
<comment type="subcellular location">
    <subcellularLocation>
        <location evidence="1">Nucleus</location>
    </subcellularLocation>
</comment>
<dbReference type="GO" id="GO:0010468">
    <property type="term" value="P:regulation of gene expression"/>
    <property type="evidence" value="ECO:0007669"/>
    <property type="project" value="TreeGrafter"/>
</dbReference>
<reference evidence="5" key="2">
    <citation type="journal article" date="2018" name="Environ. Sci. Technol.">
        <title>The Toxicogenome of Hyalella azteca: A Model for Sediment Ecotoxicology and Evolutionary Toxicology.</title>
        <authorList>
            <person name="Poynton H.C."/>
            <person name="Hasenbein S."/>
            <person name="Benoit J.B."/>
            <person name="Sepulveda M.S."/>
            <person name="Poelchau M.F."/>
            <person name="Hughes D.S.T."/>
            <person name="Murali S.C."/>
            <person name="Chen S."/>
            <person name="Glastad K.M."/>
            <person name="Goodisman M.A.D."/>
            <person name="Werren J.H."/>
            <person name="Vineis J.H."/>
            <person name="Bowen J.L."/>
            <person name="Friedrich M."/>
            <person name="Jones J."/>
            <person name="Robertson H.M."/>
            <person name="Feyereisen R."/>
            <person name="Mechler-Hickson A."/>
            <person name="Mathers N."/>
            <person name="Lee C.E."/>
            <person name="Colbourne J.K."/>
            <person name="Biales A."/>
            <person name="Johnston J.S."/>
            <person name="Wellborn G.A."/>
            <person name="Rosendale A.J."/>
            <person name="Cridge A.G."/>
            <person name="Munoz-Torres M.C."/>
            <person name="Bain P.A."/>
            <person name="Manny A.R."/>
            <person name="Major K.M."/>
            <person name="Lambert F.N."/>
            <person name="Vulpe C.D."/>
            <person name="Tuck P."/>
            <person name="Blalock B.J."/>
            <person name="Lin Y.Y."/>
            <person name="Smith M.E."/>
            <person name="Ochoa-Acuna H."/>
            <person name="Chen M.M."/>
            <person name="Childers C.P."/>
            <person name="Qu J."/>
            <person name="Dugan S."/>
            <person name="Lee S.L."/>
            <person name="Chao H."/>
            <person name="Dinh H."/>
            <person name="Han Y."/>
            <person name="Doddapaneni H."/>
            <person name="Worley K.C."/>
            <person name="Muzny D.M."/>
            <person name="Gibbs R.A."/>
            <person name="Richards S."/>
        </authorList>
    </citation>
    <scope>NUCLEOTIDE SEQUENCE</scope>
    <source>
        <strain evidence="5">HAZT.00-mixed</strain>
        <tissue evidence="5">Whole organism</tissue>
    </source>
</reference>
<reference evidence="5" key="3">
    <citation type="submission" date="2019-06" db="EMBL/GenBank/DDBJ databases">
        <authorList>
            <person name="Poynton C."/>
            <person name="Hasenbein S."/>
            <person name="Benoit J.B."/>
            <person name="Sepulveda M.S."/>
            <person name="Poelchau M.F."/>
            <person name="Murali S.C."/>
            <person name="Chen S."/>
            <person name="Glastad K.M."/>
            <person name="Werren J.H."/>
            <person name="Vineis J.H."/>
            <person name="Bowen J.L."/>
            <person name="Friedrich M."/>
            <person name="Jones J."/>
            <person name="Robertson H.M."/>
            <person name="Feyereisen R."/>
            <person name="Mechler-Hickson A."/>
            <person name="Mathers N."/>
            <person name="Lee C.E."/>
            <person name="Colbourne J.K."/>
            <person name="Biales A."/>
            <person name="Johnston J.S."/>
            <person name="Wellborn G.A."/>
            <person name="Rosendale A.J."/>
            <person name="Cridge A.G."/>
            <person name="Munoz-Torres M.C."/>
            <person name="Bain P.A."/>
            <person name="Manny A.R."/>
            <person name="Major K.M."/>
            <person name="Lambert F.N."/>
            <person name="Vulpe C.D."/>
            <person name="Tuck P."/>
            <person name="Blalock B.J."/>
            <person name="Lin Y.-Y."/>
            <person name="Smith M.E."/>
            <person name="Ochoa-Acuna H."/>
            <person name="Chen M.-J.M."/>
            <person name="Childers C.P."/>
            <person name="Qu J."/>
            <person name="Dugan S."/>
            <person name="Lee S.L."/>
            <person name="Chao H."/>
            <person name="Dinh H."/>
            <person name="Han Y."/>
            <person name="Doddapaneni H."/>
            <person name="Worley K.C."/>
            <person name="Muzny D.M."/>
            <person name="Gibbs R.A."/>
            <person name="Richards S."/>
        </authorList>
    </citation>
    <scope>NUCLEOTIDE SEQUENCE</scope>
    <source>
        <strain evidence="5">HAZT.00-mixed</strain>
        <tissue evidence="5">Whole organism</tissue>
    </source>
</reference>
<keyword evidence="2" id="KW-0539">Nucleus</keyword>
<evidence type="ECO:0000256" key="2">
    <source>
        <dbReference type="ARBA" id="ARBA00023242"/>
    </source>
</evidence>
<dbReference type="PROSITE" id="PS51184">
    <property type="entry name" value="JMJC"/>
    <property type="match status" value="1"/>
</dbReference>
<gene>
    <name evidence="5" type="ORF">HAZT_HAZT007959</name>
</gene>
<feature type="domain" description="JmjC" evidence="4">
    <location>
        <begin position="129"/>
        <end position="294"/>
    </location>
</feature>
<reference evidence="5" key="1">
    <citation type="submission" date="2014-08" db="EMBL/GenBank/DDBJ databases">
        <authorList>
            <person name="Murali S."/>
            <person name="Richards S."/>
            <person name="Bandaranaike D."/>
            <person name="Bellair M."/>
            <person name="Blankenburg K."/>
            <person name="Chao H."/>
            <person name="Dinh H."/>
            <person name="Doddapaneni H."/>
            <person name="Dugan-Rocha S."/>
            <person name="Elkadiri S."/>
            <person name="Gnanaolivu R."/>
            <person name="Hughes D."/>
            <person name="Lee S."/>
            <person name="Li M."/>
            <person name="Ming W."/>
            <person name="Munidasa M."/>
            <person name="Muniz J."/>
            <person name="Nguyen L."/>
            <person name="Osuji N."/>
            <person name="Pu L.-L."/>
            <person name="Puazo M."/>
            <person name="Skinner E."/>
            <person name="Qu C."/>
            <person name="Quiroz J."/>
            <person name="Raj R."/>
            <person name="Weissenberger G."/>
            <person name="Xin Y."/>
            <person name="Zou X."/>
            <person name="Han Y."/>
            <person name="Worley K."/>
            <person name="Muzny D."/>
            <person name="Gibbs R."/>
        </authorList>
    </citation>
    <scope>NUCLEOTIDE SEQUENCE</scope>
    <source>
        <strain evidence="5">HAZT.00-mixed</strain>
        <tissue evidence="5">Whole organism</tissue>
    </source>
</reference>
<feature type="region of interest" description="Disordered" evidence="3">
    <location>
        <begin position="13"/>
        <end position="55"/>
    </location>
</feature>
<name>A0A6A0HCR1_HYAAZ</name>
<feature type="compositionally biased region" description="Basic and acidic residues" evidence="3">
    <location>
        <begin position="28"/>
        <end position="41"/>
    </location>
</feature>
<dbReference type="Pfam" id="PF02373">
    <property type="entry name" value="JmjC"/>
    <property type="match status" value="1"/>
</dbReference>
<evidence type="ECO:0000256" key="1">
    <source>
        <dbReference type="ARBA" id="ARBA00004123"/>
    </source>
</evidence>
<dbReference type="SUPFAM" id="SSF51197">
    <property type="entry name" value="Clavaminate synthase-like"/>
    <property type="match status" value="1"/>
</dbReference>
<dbReference type="Pfam" id="PF02928">
    <property type="entry name" value="zf-C5HC2"/>
    <property type="match status" value="1"/>
</dbReference>
<dbReference type="Gene3D" id="2.60.120.650">
    <property type="entry name" value="Cupin"/>
    <property type="match status" value="1"/>
</dbReference>
<dbReference type="PANTHER" id="PTHR10694">
    <property type="entry name" value="LYSINE-SPECIFIC DEMETHYLASE"/>
    <property type="match status" value="1"/>
</dbReference>
<evidence type="ECO:0000259" key="4">
    <source>
        <dbReference type="PROSITE" id="PS51184"/>
    </source>
</evidence>
<feature type="compositionally biased region" description="Acidic residues" evidence="3">
    <location>
        <begin position="42"/>
        <end position="55"/>
    </location>
</feature>
<dbReference type="InterPro" id="IPR003347">
    <property type="entry name" value="JmjC_dom"/>
</dbReference>
<protein>
    <recommendedName>
        <fullName evidence="4">JmjC domain-containing protein</fullName>
    </recommendedName>
</protein>
<dbReference type="GO" id="GO:0006338">
    <property type="term" value="P:chromatin remodeling"/>
    <property type="evidence" value="ECO:0007669"/>
    <property type="project" value="TreeGrafter"/>
</dbReference>
<dbReference type="EMBL" id="JQDR03001513">
    <property type="protein sequence ID" value="KAA0203502.1"/>
    <property type="molecule type" value="Genomic_DNA"/>
</dbReference>
<dbReference type="GO" id="GO:0000785">
    <property type="term" value="C:chromatin"/>
    <property type="evidence" value="ECO:0007669"/>
    <property type="project" value="TreeGrafter"/>
</dbReference>
<organism evidence="5">
    <name type="scientific">Hyalella azteca</name>
    <name type="common">Amphipod</name>
    <dbReference type="NCBI Taxonomy" id="294128"/>
    <lineage>
        <taxon>Eukaryota</taxon>
        <taxon>Metazoa</taxon>
        <taxon>Ecdysozoa</taxon>
        <taxon>Arthropoda</taxon>
        <taxon>Crustacea</taxon>
        <taxon>Multicrustacea</taxon>
        <taxon>Malacostraca</taxon>
        <taxon>Eumalacostraca</taxon>
        <taxon>Peracarida</taxon>
        <taxon>Amphipoda</taxon>
        <taxon>Senticaudata</taxon>
        <taxon>Talitrida</taxon>
        <taxon>Talitroidea</taxon>
        <taxon>Hyalellidae</taxon>
        <taxon>Hyalella</taxon>
    </lineage>
</organism>
<dbReference type="SMART" id="SM00558">
    <property type="entry name" value="JmjC"/>
    <property type="match status" value="1"/>
</dbReference>
<proteinExistence type="predicted"/>
<evidence type="ECO:0000313" key="5">
    <source>
        <dbReference type="EMBL" id="KAA0203502.1"/>
    </source>
</evidence>